<name>A0A1Y6CH61_9BACT</name>
<keyword evidence="1" id="KW-1133">Transmembrane helix</keyword>
<feature type="transmembrane region" description="Helical" evidence="1">
    <location>
        <begin position="38"/>
        <end position="57"/>
    </location>
</feature>
<gene>
    <name evidence="2" type="ORF">SAMN06296036_122103</name>
</gene>
<keyword evidence="1" id="KW-0472">Membrane</keyword>
<dbReference type="Proteomes" id="UP000192907">
    <property type="component" value="Unassembled WGS sequence"/>
</dbReference>
<keyword evidence="1" id="KW-0812">Transmembrane</keyword>
<dbReference type="EMBL" id="FWZT01000022">
    <property type="protein sequence ID" value="SMF65022.1"/>
    <property type="molecule type" value="Genomic_DNA"/>
</dbReference>
<proteinExistence type="predicted"/>
<organism evidence="2 3">
    <name type="scientific">Pseudobacteriovorax antillogorgiicola</name>
    <dbReference type="NCBI Taxonomy" id="1513793"/>
    <lineage>
        <taxon>Bacteria</taxon>
        <taxon>Pseudomonadati</taxon>
        <taxon>Bdellovibrionota</taxon>
        <taxon>Oligoflexia</taxon>
        <taxon>Oligoflexales</taxon>
        <taxon>Pseudobacteriovoracaceae</taxon>
        <taxon>Pseudobacteriovorax</taxon>
    </lineage>
</organism>
<sequence length="103" mass="11889">MTDATEIVVFRGMAIVFLIVGLLPLWKTHYWWVRSLDFPRFQILVVQSILLTSYLIISPLSSLLDIICQLALCCNRRTRYLSHPPIHPFCQTRVTSVPNVQTC</sequence>
<dbReference type="STRING" id="1513793.SAMN06296036_122103"/>
<dbReference type="AlphaFoldDB" id="A0A1Y6CH61"/>
<protein>
    <submittedName>
        <fullName evidence="2">Uncharacterized protein</fullName>
    </submittedName>
</protein>
<feature type="transmembrane region" description="Helical" evidence="1">
    <location>
        <begin position="7"/>
        <end position="26"/>
    </location>
</feature>
<evidence type="ECO:0000256" key="1">
    <source>
        <dbReference type="SAM" id="Phobius"/>
    </source>
</evidence>
<accession>A0A1Y6CH61</accession>
<keyword evidence="3" id="KW-1185">Reference proteome</keyword>
<reference evidence="3" key="1">
    <citation type="submission" date="2017-04" db="EMBL/GenBank/DDBJ databases">
        <authorList>
            <person name="Varghese N."/>
            <person name="Submissions S."/>
        </authorList>
    </citation>
    <scope>NUCLEOTIDE SEQUENCE [LARGE SCALE GENOMIC DNA]</scope>
    <source>
        <strain evidence="3">RKEM611</strain>
    </source>
</reference>
<evidence type="ECO:0000313" key="2">
    <source>
        <dbReference type="EMBL" id="SMF65022.1"/>
    </source>
</evidence>
<evidence type="ECO:0000313" key="3">
    <source>
        <dbReference type="Proteomes" id="UP000192907"/>
    </source>
</evidence>